<dbReference type="AlphaFoldDB" id="A0A506U2V0"/>
<evidence type="ECO:0000313" key="3">
    <source>
        <dbReference type="EMBL" id="TPW27325.1"/>
    </source>
</evidence>
<comment type="subcellular location">
    <subcellularLocation>
        <location evidence="1">Cell envelope</location>
    </subcellularLocation>
</comment>
<sequence length="554" mass="60333">MVSESPARRFLAEARRRLARRRAAWGVSARRLTSGPDHILVAPADLRAGDAHIADEIYAGRFPLAGRILETQGASPFTIALPSREFAEELHAFAWLRNLRAAGHPLSYANGRALVSDWIRLHGNRAEGVAWEIDVVARRLIAWLSHSSILFKDADRRFRRRFLKSLSVQAAYLGRVAASARDGEERMRVRIALALVSICLPATPSAIRLAARRLDAELDRQILPDGTHISRNPQAALDILVDLLPLRQSAASVGHDPSVRLISAIDRMFPALRFFRHRDGALALFNGGSAASGERLAAVLRHDDTTAGRLRELPHGGFQRLGAGDTVVIADTGPTPAGNVGLQANGGCLAFEMSTGRDRLIVNAGAPVHDRETYLRFSRATAAHSTATIADISQVRVETSRFAGPRLVAGVTNVTATPQDSDTGARAFSATHDAYLARYGISHERQLRLEADGSSLIGRDRFLGADGRLADTVRLEAVLRFHLHPAVTVEERDGEIVLVPPGGHRWAFVCLDAQAKVEDDVFFADSAGPRRSHQIVVSVIISQTPELQWTLGRA</sequence>
<evidence type="ECO:0000256" key="1">
    <source>
        <dbReference type="ARBA" id="ARBA00004196"/>
    </source>
</evidence>
<evidence type="ECO:0000259" key="2">
    <source>
        <dbReference type="Pfam" id="PF07940"/>
    </source>
</evidence>
<feature type="domain" description="Heparinase II/III-like C-terminal" evidence="2">
    <location>
        <begin position="308"/>
        <end position="550"/>
    </location>
</feature>
<reference evidence="3 4" key="1">
    <citation type="submission" date="2019-06" db="EMBL/GenBank/DDBJ databases">
        <authorList>
            <person name="Li M."/>
        </authorList>
    </citation>
    <scope>NUCLEOTIDE SEQUENCE [LARGE SCALE GENOMIC DNA]</scope>
    <source>
        <strain evidence="3 4">BGMRC6574</strain>
    </source>
</reference>
<dbReference type="Gene3D" id="1.50.10.100">
    <property type="entry name" value="Chondroitin AC/alginate lyase"/>
    <property type="match status" value="1"/>
</dbReference>
<accession>A0A506U2V0</accession>
<dbReference type="Gene3D" id="2.70.98.70">
    <property type="match status" value="1"/>
</dbReference>
<evidence type="ECO:0000313" key="4">
    <source>
        <dbReference type="Proteomes" id="UP000320314"/>
    </source>
</evidence>
<proteinExistence type="predicted"/>
<dbReference type="InterPro" id="IPR012480">
    <property type="entry name" value="Hepar_II_III_C"/>
</dbReference>
<dbReference type="GO" id="GO:0030313">
    <property type="term" value="C:cell envelope"/>
    <property type="evidence" value="ECO:0007669"/>
    <property type="project" value="UniProtKB-SubCell"/>
</dbReference>
<dbReference type="Pfam" id="PF07940">
    <property type="entry name" value="Hepar_II_III_C"/>
    <property type="match status" value="1"/>
</dbReference>
<comment type="caution">
    <text evidence="3">The sequence shown here is derived from an EMBL/GenBank/DDBJ whole genome shotgun (WGS) entry which is preliminary data.</text>
</comment>
<dbReference type="EMBL" id="VHLH01000022">
    <property type="protein sequence ID" value="TPW27325.1"/>
    <property type="molecule type" value="Genomic_DNA"/>
</dbReference>
<name>A0A506U2V0_9HYPH</name>
<gene>
    <name evidence="3" type="ORF">FJU11_12085</name>
</gene>
<protein>
    <submittedName>
        <fullName evidence="3">Heparinase</fullName>
    </submittedName>
</protein>
<dbReference type="Proteomes" id="UP000320314">
    <property type="component" value="Unassembled WGS sequence"/>
</dbReference>
<organism evidence="3 4">
    <name type="scientific">Pararhizobium mangrovi</name>
    <dbReference type="NCBI Taxonomy" id="2590452"/>
    <lineage>
        <taxon>Bacteria</taxon>
        <taxon>Pseudomonadati</taxon>
        <taxon>Pseudomonadota</taxon>
        <taxon>Alphaproteobacteria</taxon>
        <taxon>Hyphomicrobiales</taxon>
        <taxon>Rhizobiaceae</taxon>
        <taxon>Rhizobium/Agrobacterium group</taxon>
        <taxon>Pararhizobium</taxon>
    </lineage>
</organism>
<dbReference type="GO" id="GO:0016829">
    <property type="term" value="F:lyase activity"/>
    <property type="evidence" value="ECO:0007669"/>
    <property type="project" value="InterPro"/>
</dbReference>
<keyword evidence="4" id="KW-1185">Reference proteome</keyword>
<dbReference type="OrthoDB" id="9787373at2"/>
<dbReference type="InterPro" id="IPR008929">
    <property type="entry name" value="Chondroitin_lyas"/>
</dbReference>